<name>A0ABR6S9R7_ANAVA</name>
<dbReference type="EMBL" id="JACKZP010000053">
    <property type="protein sequence ID" value="MBC1303156.1"/>
    <property type="molecule type" value="Genomic_DNA"/>
</dbReference>
<dbReference type="RefSeq" id="WP_011318879.1">
    <property type="nucleotide sequence ID" value="NZ_JACKZP010000053.1"/>
</dbReference>
<keyword evidence="3" id="KW-0540">Nuclease</keyword>
<dbReference type="NCBIfam" id="TIGR02116">
    <property type="entry name" value="toxin_Txe_YoeB"/>
    <property type="match status" value="1"/>
</dbReference>
<keyword evidence="2" id="KW-1277">Toxin-antitoxin system</keyword>
<evidence type="ECO:0000256" key="6">
    <source>
        <dbReference type="ARBA" id="ARBA00030388"/>
    </source>
</evidence>
<comment type="caution">
    <text evidence="9">The sequence shown here is derived from an EMBL/GenBank/DDBJ whole genome shotgun (WGS) entry which is preliminary data.</text>
</comment>
<keyword evidence="4" id="KW-0255">Endonuclease</keyword>
<dbReference type="PANTHER" id="PTHR38039">
    <property type="entry name" value="TOXIN YOEB"/>
    <property type="match status" value="1"/>
</dbReference>
<dbReference type="InterPro" id="IPR035093">
    <property type="entry name" value="RelE/ParE_toxin_dom_sf"/>
</dbReference>
<protein>
    <recommendedName>
        <fullName evidence="7">Endoribonuclease YoeB</fullName>
    </recommendedName>
    <alternativeName>
        <fullName evidence="6">Putative mRNA interferase YoeB</fullName>
    </alternativeName>
</protein>
<evidence type="ECO:0000256" key="8">
    <source>
        <dbReference type="SAM" id="MobiDB-lite"/>
    </source>
</evidence>
<evidence type="ECO:0000256" key="2">
    <source>
        <dbReference type="ARBA" id="ARBA00022649"/>
    </source>
</evidence>
<accession>A0ABR6S9R7</accession>
<reference evidence="9 10" key="1">
    <citation type="submission" date="2019-11" db="EMBL/GenBank/DDBJ databases">
        <title>Comparison of genomes from free-living endosymbiotic cyanobacteria isolated from Azolla.</title>
        <authorList>
            <person name="Thiel T."/>
            <person name="Pratte B."/>
        </authorList>
    </citation>
    <scope>NUCLEOTIDE SEQUENCE [LARGE SCALE GENOMIC DNA]</scope>
    <source>
        <strain evidence="9 10">N2B</strain>
    </source>
</reference>
<dbReference type="GeneID" id="58724767"/>
<keyword evidence="5" id="KW-0378">Hydrolase</keyword>
<dbReference type="InterPro" id="IPR009614">
    <property type="entry name" value="YoeB_toxin"/>
</dbReference>
<dbReference type="Proteomes" id="UP000570851">
    <property type="component" value="Unassembled WGS sequence"/>
</dbReference>
<dbReference type="Pfam" id="PF06769">
    <property type="entry name" value="YoeB_toxin"/>
    <property type="match status" value="1"/>
</dbReference>
<dbReference type="Gene3D" id="3.30.2310.20">
    <property type="entry name" value="RelE-like"/>
    <property type="match status" value="1"/>
</dbReference>
<evidence type="ECO:0000313" key="10">
    <source>
        <dbReference type="Proteomes" id="UP000570851"/>
    </source>
</evidence>
<evidence type="ECO:0000256" key="3">
    <source>
        <dbReference type="ARBA" id="ARBA00022722"/>
    </source>
</evidence>
<keyword evidence="10" id="KW-1185">Reference proteome</keyword>
<sequence>MSSDNLEPEPLSPSEVSLENNSERDLVFDKRFLEDLTYWVETNRKTALRVLSLVEEIRRNPFQGTGNPEPLKYRDANVWSRRINQTDRIVYVVTDSRIEFIQARYHYSDR</sequence>
<evidence type="ECO:0000256" key="7">
    <source>
        <dbReference type="ARBA" id="ARBA00050056"/>
    </source>
</evidence>
<evidence type="ECO:0000256" key="1">
    <source>
        <dbReference type="ARBA" id="ARBA00008172"/>
    </source>
</evidence>
<evidence type="ECO:0000256" key="4">
    <source>
        <dbReference type="ARBA" id="ARBA00022759"/>
    </source>
</evidence>
<gene>
    <name evidence="9" type="ORF">GNE12_14670</name>
</gene>
<feature type="region of interest" description="Disordered" evidence="8">
    <location>
        <begin position="1"/>
        <end position="21"/>
    </location>
</feature>
<organism evidence="9 10">
    <name type="scientific">Trichormus variabilis N2B</name>
    <dbReference type="NCBI Taxonomy" id="2681315"/>
    <lineage>
        <taxon>Bacteria</taxon>
        <taxon>Bacillati</taxon>
        <taxon>Cyanobacteriota</taxon>
        <taxon>Cyanophyceae</taxon>
        <taxon>Nostocales</taxon>
        <taxon>Nostocaceae</taxon>
        <taxon>Trichormus</taxon>
    </lineage>
</organism>
<comment type="similarity">
    <text evidence="1">Belongs to the YoeB family.</text>
</comment>
<evidence type="ECO:0000313" key="9">
    <source>
        <dbReference type="EMBL" id="MBC1303156.1"/>
    </source>
</evidence>
<evidence type="ECO:0000256" key="5">
    <source>
        <dbReference type="ARBA" id="ARBA00022801"/>
    </source>
</evidence>
<dbReference type="PANTHER" id="PTHR38039:SF1">
    <property type="entry name" value="TOXIN YOEB"/>
    <property type="match status" value="1"/>
</dbReference>
<dbReference type="SUPFAM" id="SSF143011">
    <property type="entry name" value="RelE-like"/>
    <property type="match status" value="1"/>
</dbReference>
<proteinExistence type="inferred from homology"/>